<evidence type="ECO:0000313" key="2">
    <source>
        <dbReference type="Proteomes" id="UP001054252"/>
    </source>
</evidence>
<proteinExistence type="predicted"/>
<gene>
    <name evidence="1" type="ORF">SLEP1_g18488</name>
</gene>
<dbReference type="EMBL" id="BPVZ01000025">
    <property type="protein sequence ID" value="GKV06615.1"/>
    <property type="molecule type" value="Genomic_DNA"/>
</dbReference>
<organism evidence="1 2">
    <name type="scientific">Rubroshorea leprosula</name>
    <dbReference type="NCBI Taxonomy" id="152421"/>
    <lineage>
        <taxon>Eukaryota</taxon>
        <taxon>Viridiplantae</taxon>
        <taxon>Streptophyta</taxon>
        <taxon>Embryophyta</taxon>
        <taxon>Tracheophyta</taxon>
        <taxon>Spermatophyta</taxon>
        <taxon>Magnoliopsida</taxon>
        <taxon>eudicotyledons</taxon>
        <taxon>Gunneridae</taxon>
        <taxon>Pentapetalae</taxon>
        <taxon>rosids</taxon>
        <taxon>malvids</taxon>
        <taxon>Malvales</taxon>
        <taxon>Dipterocarpaceae</taxon>
        <taxon>Rubroshorea</taxon>
    </lineage>
</organism>
<name>A0AAV5J6J9_9ROSI</name>
<sequence>MRIYVFVKPMLVLVEHDMGPCDALDFVNQWQGFCDLIFRNNLDELIP</sequence>
<comment type="caution">
    <text evidence="1">The sequence shown here is derived from an EMBL/GenBank/DDBJ whole genome shotgun (WGS) entry which is preliminary data.</text>
</comment>
<dbReference type="Proteomes" id="UP001054252">
    <property type="component" value="Unassembled WGS sequence"/>
</dbReference>
<dbReference type="AlphaFoldDB" id="A0AAV5J6J9"/>
<accession>A0AAV5J6J9</accession>
<reference evidence="1 2" key="1">
    <citation type="journal article" date="2021" name="Commun. Biol.">
        <title>The genome of Shorea leprosula (Dipterocarpaceae) highlights the ecological relevance of drought in aseasonal tropical rainforests.</title>
        <authorList>
            <person name="Ng K.K.S."/>
            <person name="Kobayashi M.J."/>
            <person name="Fawcett J.A."/>
            <person name="Hatakeyama M."/>
            <person name="Paape T."/>
            <person name="Ng C.H."/>
            <person name="Ang C.C."/>
            <person name="Tnah L.H."/>
            <person name="Lee C.T."/>
            <person name="Nishiyama T."/>
            <person name="Sese J."/>
            <person name="O'Brien M.J."/>
            <person name="Copetti D."/>
            <person name="Mohd Noor M.I."/>
            <person name="Ong R.C."/>
            <person name="Putra M."/>
            <person name="Sireger I.Z."/>
            <person name="Indrioko S."/>
            <person name="Kosugi Y."/>
            <person name="Izuno A."/>
            <person name="Isagi Y."/>
            <person name="Lee S.L."/>
            <person name="Shimizu K.K."/>
        </authorList>
    </citation>
    <scope>NUCLEOTIDE SEQUENCE [LARGE SCALE GENOMIC DNA]</scope>
    <source>
        <strain evidence="1">214</strain>
    </source>
</reference>
<keyword evidence="2" id="KW-1185">Reference proteome</keyword>
<protein>
    <submittedName>
        <fullName evidence="1">Uncharacterized protein</fullName>
    </submittedName>
</protein>
<evidence type="ECO:0000313" key="1">
    <source>
        <dbReference type="EMBL" id="GKV06615.1"/>
    </source>
</evidence>